<feature type="compositionally biased region" description="Basic residues" evidence="1">
    <location>
        <begin position="69"/>
        <end position="80"/>
    </location>
</feature>
<evidence type="ECO:0000313" key="3">
    <source>
        <dbReference type="Proteomes" id="UP000287033"/>
    </source>
</evidence>
<gene>
    <name evidence="2" type="ORF">chiPu_0033487</name>
</gene>
<evidence type="ECO:0000313" key="2">
    <source>
        <dbReference type="EMBL" id="GCC49444.1"/>
    </source>
</evidence>
<protein>
    <submittedName>
        <fullName evidence="2">Uncharacterized protein</fullName>
    </submittedName>
</protein>
<keyword evidence="3" id="KW-1185">Reference proteome</keyword>
<reference evidence="2 3" key="1">
    <citation type="journal article" date="2018" name="Nat. Ecol. Evol.">
        <title>Shark genomes provide insights into elasmobranch evolution and the origin of vertebrates.</title>
        <authorList>
            <person name="Hara Y"/>
            <person name="Yamaguchi K"/>
            <person name="Onimaru K"/>
            <person name="Kadota M"/>
            <person name="Koyanagi M"/>
            <person name="Keeley SD"/>
            <person name="Tatsumi K"/>
            <person name="Tanaka K"/>
            <person name="Motone F"/>
            <person name="Kageyama Y"/>
            <person name="Nozu R"/>
            <person name="Adachi N"/>
            <person name="Nishimura O"/>
            <person name="Nakagawa R"/>
            <person name="Tanegashima C"/>
            <person name="Kiyatake I"/>
            <person name="Matsumoto R"/>
            <person name="Murakumo K"/>
            <person name="Nishida K"/>
            <person name="Terakita A"/>
            <person name="Kuratani S"/>
            <person name="Sato K"/>
            <person name="Hyodo S Kuraku.S."/>
        </authorList>
    </citation>
    <scope>NUCLEOTIDE SEQUENCE [LARGE SCALE GENOMIC DNA]</scope>
</reference>
<feature type="region of interest" description="Disordered" evidence="1">
    <location>
        <begin position="1"/>
        <end position="95"/>
    </location>
</feature>
<dbReference type="Proteomes" id="UP000287033">
    <property type="component" value="Unassembled WGS sequence"/>
</dbReference>
<comment type="caution">
    <text evidence="2">The sequence shown here is derived from an EMBL/GenBank/DDBJ whole genome shotgun (WGS) entry which is preliminary data.</text>
</comment>
<dbReference type="AlphaFoldDB" id="A0A401U3D4"/>
<sequence length="95" mass="9893">MSRARPPGPRAVSEAPAQAVSRTQTEAANGPDPSTPSTDWTMAAGTRDRRAGVRPIGERARLRLTGARTNRRQGAGHHGGKGAFPRAGRPMGAVA</sequence>
<proteinExistence type="predicted"/>
<accession>A0A401U3D4</accession>
<name>A0A401U3D4_CHIPU</name>
<organism evidence="2 3">
    <name type="scientific">Chiloscyllium punctatum</name>
    <name type="common">Brownbanded bambooshark</name>
    <name type="synonym">Hemiscyllium punctatum</name>
    <dbReference type="NCBI Taxonomy" id="137246"/>
    <lineage>
        <taxon>Eukaryota</taxon>
        <taxon>Metazoa</taxon>
        <taxon>Chordata</taxon>
        <taxon>Craniata</taxon>
        <taxon>Vertebrata</taxon>
        <taxon>Chondrichthyes</taxon>
        <taxon>Elasmobranchii</taxon>
        <taxon>Galeomorphii</taxon>
        <taxon>Galeoidea</taxon>
        <taxon>Orectolobiformes</taxon>
        <taxon>Hemiscylliidae</taxon>
        <taxon>Chiloscyllium</taxon>
    </lineage>
</organism>
<dbReference type="EMBL" id="BEZZ01263681">
    <property type="protein sequence ID" value="GCC49444.1"/>
    <property type="molecule type" value="Genomic_DNA"/>
</dbReference>
<evidence type="ECO:0000256" key="1">
    <source>
        <dbReference type="SAM" id="MobiDB-lite"/>
    </source>
</evidence>
<feature type="compositionally biased region" description="Basic and acidic residues" evidence="1">
    <location>
        <begin position="46"/>
        <end position="61"/>
    </location>
</feature>
<feature type="non-terminal residue" evidence="2">
    <location>
        <position position="95"/>
    </location>
</feature>